<keyword evidence="3 9" id="KW-0812">Transmembrane</keyword>
<evidence type="ECO:0000259" key="11">
    <source>
        <dbReference type="PROSITE" id="PS50929"/>
    </source>
</evidence>
<dbReference type="GO" id="GO:0016887">
    <property type="term" value="F:ATP hydrolysis activity"/>
    <property type="evidence" value="ECO:0007669"/>
    <property type="project" value="InterPro"/>
</dbReference>
<dbReference type="PANTHER" id="PTHR24223">
    <property type="entry name" value="ATP-BINDING CASSETTE SUB-FAMILY C"/>
    <property type="match status" value="1"/>
</dbReference>
<dbReference type="EMBL" id="AFYH01124330">
    <property type="status" value="NOT_ANNOTATED_CDS"/>
    <property type="molecule type" value="Genomic_DNA"/>
</dbReference>
<protein>
    <recommendedName>
        <fullName evidence="14">ATP binding cassette subfamily C member 2</fullName>
    </recommendedName>
</protein>
<dbReference type="InterPro" id="IPR050173">
    <property type="entry name" value="ABC_transporter_C-like"/>
</dbReference>
<keyword evidence="4" id="KW-0547">Nucleotide-binding</keyword>
<evidence type="ECO:0000256" key="2">
    <source>
        <dbReference type="ARBA" id="ARBA00022448"/>
    </source>
</evidence>
<feature type="transmembrane region" description="Helical" evidence="9">
    <location>
        <begin position="426"/>
        <end position="446"/>
    </location>
</feature>
<comment type="subcellular location">
    <subcellularLocation>
        <location evidence="1">Membrane</location>
        <topology evidence="1">Multi-pass membrane protein</topology>
    </subcellularLocation>
</comment>
<feature type="transmembrane region" description="Helical" evidence="9">
    <location>
        <begin position="21"/>
        <end position="41"/>
    </location>
</feature>
<feature type="transmembrane region" description="Helical" evidence="9">
    <location>
        <begin position="1074"/>
        <end position="1106"/>
    </location>
</feature>
<keyword evidence="2" id="KW-0813">Transport</keyword>
<dbReference type="InterPro" id="IPR003439">
    <property type="entry name" value="ABC_transporter-like_ATP-bd"/>
</dbReference>
<keyword evidence="5" id="KW-0067">ATP-binding</keyword>
<dbReference type="GO" id="GO:0005524">
    <property type="term" value="F:ATP binding"/>
    <property type="evidence" value="ECO:0007669"/>
    <property type="project" value="UniProtKB-KW"/>
</dbReference>
<dbReference type="EMBL" id="AFYH01124333">
    <property type="status" value="NOT_ANNOTATED_CDS"/>
    <property type="molecule type" value="Genomic_DNA"/>
</dbReference>
<dbReference type="Proteomes" id="UP000008672">
    <property type="component" value="Unassembled WGS sequence"/>
</dbReference>
<feature type="transmembrane region" description="Helical" evidence="9">
    <location>
        <begin position="325"/>
        <end position="346"/>
    </location>
</feature>
<proteinExistence type="predicted"/>
<dbReference type="InterPro" id="IPR036640">
    <property type="entry name" value="ABC1_TM_sf"/>
</dbReference>
<dbReference type="Ensembl" id="ENSLACT00000009537.1">
    <property type="protein sequence ID" value="ENSLACP00000009465.1"/>
    <property type="gene ID" value="ENSLACG00000008348.1"/>
</dbReference>
<dbReference type="GO" id="GO:0140359">
    <property type="term" value="F:ABC-type transporter activity"/>
    <property type="evidence" value="ECO:0007669"/>
    <property type="project" value="InterPro"/>
</dbReference>
<dbReference type="SUPFAM" id="SSF52540">
    <property type="entry name" value="P-loop containing nucleoside triphosphate hydrolases"/>
    <property type="match status" value="1"/>
</dbReference>
<dbReference type="PROSITE" id="PS50893">
    <property type="entry name" value="ABC_TRANSPORTER_2"/>
    <property type="match status" value="1"/>
</dbReference>
<feature type="transmembrane region" description="Helical" evidence="9">
    <location>
        <begin position="939"/>
        <end position="957"/>
    </location>
</feature>
<dbReference type="GO" id="GO:0016324">
    <property type="term" value="C:apical plasma membrane"/>
    <property type="evidence" value="ECO:0007669"/>
    <property type="project" value="TreeGrafter"/>
</dbReference>
<dbReference type="Pfam" id="PF00005">
    <property type="entry name" value="ABC_tran"/>
    <property type="match status" value="1"/>
</dbReference>
<dbReference type="EMBL" id="AFYH01124334">
    <property type="status" value="NOT_ANNOTATED_CDS"/>
    <property type="molecule type" value="Genomic_DNA"/>
</dbReference>
<dbReference type="AlphaFoldDB" id="H3AIJ4"/>
<dbReference type="EMBL" id="AFYH01124335">
    <property type="status" value="NOT_ANNOTATED_CDS"/>
    <property type="molecule type" value="Genomic_DNA"/>
</dbReference>
<evidence type="ECO:0008006" key="14">
    <source>
        <dbReference type="Google" id="ProtNLM"/>
    </source>
</evidence>
<keyword evidence="6 9" id="KW-1133">Transmembrane helix</keyword>
<dbReference type="eggNOG" id="KOG0054">
    <property type="taxonomic scope" value="Eukaryota"/>
</dbReference>
<keyword evidence="7 9" id="KW-0472">Membrane</keyword>
<feature type="transmembrane region" description="Helical" evidence="9">
    <location>
        <begin position="61"/>
        <end position="79"/>
    </location>
</feature>
<dbReference type="FunFam" id="1.20.1560.10:FF:000007">
    <property type="entry name" value="ATP-binding cassette subfamily C member 1"/>
    <property type="match status" value="1"/>
</dbReference>
<dbReference type="PROSITE" id="PS50929">
    <property type="entry name" value="ABC_TM1F"/>
    <property type="match status" value="2"/>
</dbReference>
<dbReference type="EMBL" id="AFYH01124327">
    <property type="status" value="NOT_ANNOTATED_CDS"/>
    <property type="molecule type" value="Genomic_DNA"/>
</dbReference>
<evidence type="ECO:0000313" key="13">
    <source>
        <dbReference type="Proteomes" id="UP000008672"/>
    </source>
</evidence>
<feature type="domain" description="ABC transmembrane type-1" evidence="11">
    <location>
        <begin position="949"/>
        <end position="1107"/>
    </location>
</feature>
<feature type="domain" description="ABC transmembrane type-1" evidence="11">
    <location>
        <begin position="289"/>
        <end position="569"/>
    </location>
</feature>
<dbReference type="STRING" id="7897.ENSLACP00000009465"/>
<dbReference type="InParanoid" id="H3AIJ4"/>
<dbReference type="CDD" id="cd18595">
    <property type="entry name" value="ABC_6TM_MRP1_2_3_6_D1_like"/>
    <property type="match status" value="1"/>
</dbReference>
<dbReference type="HOGENOM" id="CLU_000604_27_3_1"/>
<dbReference type="FunFam" id="3.40.50.300:FF:000997">
    <property type="entry name" value="Multidrug resistance-associated protein 1"/>
    <property type="match status" value="1"/>
</dbReference>
<reference evidence="13" key="1">
    <citation type="submission" date="2011-08" db="EMBL/GenBank/DDBJ databases">
        <title>The draft genome of Latimeria chalumnae.</title>
        <authorList>
            <person name="Di Palma F."/>
            <person name="Alfoldi J."/>
            <person name="Johnson J."/>
            <person name="Berlin A."/>
            <person name="Gnerre S."/>
            <person name="Jaffe D."/>
            <person name="MacCallum I."/>
            <person name="Young S."/>
            <person name="Walker B.J."/>
            <person name="Lander E."/>
            <person name="Lindblad-Toh K."/>
        </authorList>
    </citation>
    <scope>NUCLEOTIDE SEQUENCE [LARGE SCALE GENOMIC DNA]</scope>
    <source>
        <strain evidence="13">Wild caught</strain>
    </source>
</reference>
<dbReference type="EMBL" id="AFYH01124332">
    <property type="status" value="NOT_ANNOTATED_CDS"/>
    <property type="molecule type" value="Genomic_DNA"/>
</dbReference>
<dbReference type="EMBL" id="AFYH01124336">
    <property type="status" value="NOT_ANNOTATED_CDS"/>
    <property type="molecule type" value="Genomic_DNA"/>
</dbReference>
<organism evidence="12 13">
    <name type="scientific">Latimeria chalumnae</name>
    <name type="common">Coelacanth</name>
    <dbReference type="NCBI Taxonomy" id="7897"/>
    <lineage>
        <taxon>Eukaryota</taxon>
        <taxon>Metazoa</taxon>
        <taxon>Chordata</taxon>
        <taxon>Craniata</taxon>
        <taxon>Vertebrata</taxon>
        <taxon>Euteleostomi</taxon>
        <taxon>Coelacanthiformes</taxon>
        <taxon>Coelacanthidae</taxon>
        <taxon>Latimeria</taxon>
    </lineage>
</organism>
<evidence type="ECO:0000256" key="4">
    <source>
        <dbReference type="ARBA" id="ARBA00022741"/>
    </source>
</evidence>
<feature type="compositionally biased region" description="Low complexity" evidence="8">
    <location>
        <begin position="852"/>
        <end position="862"/>
    </location>
</feature>
<feature type="transmembrane region" description="Helical" evidence="9">
    <location>
        <begin position="91"/>
        <end position="112"/>
    </location>
</feature>
<reference evidence="12" key="3">
    <citation type="submission" date="2025-09" db="UniProtKB">
        <authorList>
            <consortium name="Ensembl"/>
        </authorList>
    </citation>
    <scope>IDENTIFICATION</scope>
</reference>
<evidence type="ECO:0000256" key="3">
    <source>
        <dbReference type="ARBA" id="ARBA00022692"/>
    </source>
</evidence>
<evidence type="ECO:0000256" key="9">
    <source>
        <dbReference type="SAM" id="Phobius"/>
    </source>
</evidence>
<feature type="region of interest" description="Disordered" evidence="8">
    <location>
        <begin position="827"/>
        <end position="862"/>
    </location>
</feature>
<name>H3AIJ4_LATCH</name>
<evidence type="ECO:0000313" key="12">
    <source>
        <dbReference type="Ensembl" id="ENSLACP00000009465.1"/>
    </source>
</evidence>
<dbReference type="EMBL" id="AFYH01124328">
    <property type="status" value="NOT_ANNOTATED_CDS"/>
    <property type="molecule type" value="Genomic_DNA"/>
</dbReference>
<evidence type="ECO:0000256" key="1">
    <source>
        <dbReference type="ARBA" id="ARBA00004141"/>
    </source>
</evidence>
<dbReference type="EMBL" id="AFYH01124329">
    <property type="status" value="NOT_ANNOTATED_CDS"/>
    <property type="molecule type" value="Genomic_DNA"/>
</dbReference>
<evidence type="ECO:0000256" key="6">
    <source>
        <dbReference type="ARBA" id="ARBA00022989"/>
    </source>
</evidence>
<dbReference type="InterPro" id="IPR011527">
    <property type="entry name" value="ABC1_TM_dom"/>
</dbReference>
<dbReference type="EMBL" id="AFYH01124331">
    <property type="status" value="NOT_ANNOTATED_CDS"/>
    <property type="molecule type" value="Genomic_DNA"/>
</dbReference>
<sequence>LSFIYLFFLKQKPVFCLRCDGQLLTALLFLASVAGLAITLAEDYGEFRDPTPDELNPTVLYVNPSIYAATWWLLVLSLHESARSCDGQESGFLFIFWILSFVCGVFPFQTLIRIALKEPSNLEEHSPTIVLHTVDRLSFVNAFSSELSLTCEFDLQNPAIGAPFLSRITFNWFHSMVVKGYRRPLVMEDLWELNEQDRTQKIYGDLEKNMREEMRKAWRRMEARQRKRSRKEAEPVNTLSKGVSQDVLVMEEKGRKGKKKDLEKKEEDYVKSWLVMALLKTFPRTLLESGILKLLYDLLVFVSPQLLKLLVSFTEDSSVYTWRGYVYTVLLFVVALFQSLILQQYFQRCFVLGMRVRTAIMAAVYKKALSVSNATRKEYTVGETVNLMAADAQRFMDLTNFIHLLWSSPLQIILAIVFLWKELGPSVMAGVGVVVLFIPVNSVLAMKSKKLQMKNMSFKDKRMKLMNGILNGIKILKLYAWEPSFEEQVMKIREKELKVMRNFAYLTSVSIFIFTCAPFLVSLSSFGVYVAVDKNNILDAEKAFTSISLFNILRFPLAMLPMMISSMVQTAVSLRRLEKFLGGGDLNSSAIHHDPNADSAISFSDASFSWDRNEGPSVSDITLEIKPGKLIAVVGVVGSGKSSLVSAVLGEMEHLKGHVNVKGSVAYVPQQAWIQNTTLKENILFGSELDEDRYQQVLEACALLPDLDLFPGQDQTEIGEKAWENKSSSGFKIELARCIDVMDLFRLRLTCVSGDGVVRSAVFHFSVGGLFGGQTRILVTHGVSFLPKVDEIVVLVNGRISEVGSYKNLLESQGAFAEFLNTYVKQEENRKEGEPTVDAVGPGGDEDEELEGQGPQADDPPDDVVTATAKRENSFLRRSQRGRKRLGTTALLLKTVATFQVPAPISRSSETGGSVSYTEGEFDLLHSPLQVKFSVYVKYLHAVGWVYSILIVVAYIGQNAALIGQNFWLSDWTSDAIEYFNKTYPNSMRDRRVGVFGALGVAQGVFVFLGSFLVAGGAVVASRVLHAQLLRNVLRVPMLFFDTTPVGRLVNRFAKDIFTVDEAIPMSFRNWLSCFLGVLGTLFVICLATPIFTAVVVPLAIFYFFVQ</sequence>
<feature type="transmembrane region" description="Helical" evidence="9">
    <location>
        <begin position="503"/>
        <end position="532"/>
    </location>
</feature>
<reference evidence="12" key="2">
    <citation type="submission" date="2025-08" db="UniProtKB">
        <authorList>
            <consortium name="Ensembl"/>
        </authorList>
    </citation>
    <scope>IDENTIFICATION</scope>
</reference>
<feature type="transmembrane region" description="Helical" evidence="9">
    <location>
        <begin position="995"/>
        <end position="1021"/>
    </location>
</feature>
<accession>H3AIJ4</accession>
<evidence type="ECO:0000259" key="10">
    <source>
        <dbReference type="PROSITE" id="PS50893"/>
    </source>
</evidence>
<dbReference type="Pfam" id="PF00664">
    <property type="entry name" value="ABC_membrane"/>
    <property type="match status" value="2"/>
</dbReference>
<evidence type="ECO:0000256" key="7">
    <source>
        <dbReference type="ARBA" id="ARBA00023136"/>
    </source>
</evidence>
<evidence type="ECO:0000256" key="8">
    <source>
        <dbReference type="SAM" id="MobiDB-lite"/>
    </source>
</evidence>
<dbReference type="OMA" id="HESARSC"/>
<evidence type="ECO:0000256" key="5">
    <source>
        <dbReference type="ARBA" id="ARBA00022840"/>
    </source>
</evidence>
<dbReference type="PANTHER" id="PTHR24223:SF176">
    <property type="entry name" value="ATP-BINDING CASSETTE SUB-FAMILY C MEMBER 2"/>
    <property type="match status" value="1"/>
</dbReference>
<keyword evidence="13" id="KW-1185">Reference proteome</keyword>
<feature type="transmembrane region" description="Helical" evidence="9">
    <location>
        <begin position="401"/>
        <end position="420"/>
    </location>
</feature>
<dbReference type="GeneTree" id="ENSGT00940000164383"/>
<dbReference type="SUPFAM" id="SSF90123">
    <property type="entry name" value="ABC transporter transmembrane region"/>
    <property type="match status" value="2"/>
</dbReference>
<feature type="transmembrane region" description="Helical" evidence="9">
    <location>
        <begin position="552"/>
        <end position="572"/>
    </location>
</feature>
<dbReference type="Gene3D" id="3.40.50.300">
    <property type="entry name" value="P-loop containing nucleotide triphosphate hydrolases"/>
    <property type="match status" value="2"/>
</dbReference>
<feature type="domain" description="ABC transporter" evidence="10">
    <location>
        <begin position="601"/>
        <end position="822"/>
    </location>
</feature>
<dbReference type="Gene3D" id="1.20.1560.10">
    <property type="entry name" value="ABC transporter type 1, transmembrane domain"/>
    <property type="match status" value="2"/>
</dbReference>
<dbReference type="InterPro" id="IPR027417">
    <property type="entry name" value="P-loop_NTPase"/>
</dbReference>